<gene>
    <name evidence="4" type="ORF">A4G28_11465</name>
</gene>
<dbReference type="InterPro" id="IPR038332">
    <property type="entry name" value="PPE_sf"/>
</dbReference>
<dbReference type="SUPFAM" id="SSF140459">
    <property type="entry name" value="PE/PPE dimer-like"/>
    <property type="match status" value="1"/>
</dbReference>
<dbReference type="FunFam" id="1.20.1260.20:FF:000001">
    <property type="entry name" value="PPE family protein PPE41"/>
    <property type="match status" value="1"/>
</dbReference>
<evidence type="ECO:0000256" key="1">
    <source>
        <dbReference type="ARBA" id="ARBA00010652"/>
    </source>
</evidence>
<protein>
    <recommendedName>
        <fullName evidence="6">PPE family protein</fullName>
    </recommendedName>
</protein>
<proteinExistence type="inferred from homology"/>
<evidence type="ECO:0000259" key="2">
    <source>
        <dbReference type="Pfam" id="PF00823"/>
    </source>
</evidence>
<dbReference type="InterPro" id="IPR022171">
    <property type="entry name" value="PPE_C"/>
</dbReference>
<name>A0A164BEX0_9MYCO</name>
<organism evidence="4 5">
    <name type="scientific">Mycobacterium ostraviense</name>
    <dbReference type="NCBI Taxonomy" id="2738409"/>
    <lineage>
        <taxon>Bacteria</taxon>
        <taxon>Bacillati</taxon>
        <taxon>Actinomycetota</taxon>
        <taxon>Actinomycetes</taxon>
        <taxon>Mycobacteriales</taxon>
        <taxon>Mycobacteriaceae</taxon>
        <taxon>Mycobacterium</taxon>
    </lineage>
</organism>
<feature type="domain" description="PPE" evidence="2">
    <location>
        <begin position="20"/>
        <end position="183"/>
    </location>
</feature>
<accession>A0A164BEX0</accession>
<comment type="caution">
    <text evidence="4">The sequence shown here is derived from an EMBL/GenBank/DDBJ whole genome shotgun (WGS) entry which is preliminary data.</text>
</comment>
<feature type="domain" description="PPE family C-terminal" evidence="3">
    <location>
        <begin position="346"/>
        <end position="426"/>
    </location>
</feature>
<dbReference type="Pfam" id="PF00823">
    <property type="entry name" value="PPE"/>
    <property type="match status" value="1"/>
</dbReference>
<dbReference type="PANTHER" id="PTHR46766:SF1">
    <property type="entry name" value="GLUTAMINE-RICH PROTEIN 2"/>
    <property type="match status" value="1"/>
</dbReference>
<sequence>MRLPRLPTRPPSARRPTVMDFAQLPPEINSALMYSGPGSGPMLAAAAAWDALAAELQSTASSYDALVTALTDGPWQGPSAASMAAAAMPQVEWLRSTAAQAEQAGSQAVAAATAYEAAFMATVPPAEVAANRALLMALLATNFLGQNTAAIAATEAQYSEMWAQDAAAMYGYAGASAQATTLTPFSPALPTVNLAGVVAQANAVAQAVSTSAPAQGMTEITKSLSQMAGLTNEPPWLKNPLGALGLGGNTWNSNGDGIVVGGALGDVVEGLTGSATVDGSLPMDVFNRWVSPARLVITQMKDYFGLAHDLPKWASEGAESAAKAAKGAIEALPAALPSAGLGGIAGAVGKAASVGGLAVPASWANTVGAANPIVTISNLGAAAAAEPAASAFGGMPVLPGSGVGRGMAAHFAAPRYGFKPTVVPQPPAGG</sequence>
<evidence type="ECO:0008006" key="6">
    <source>
        <dbReference type="Google" id="ProtNLM"/>
    </source>
</evidence>
<dbReference type="Pfam" id="PF12484">
    <property type="entry name" value="PPE-SVP"/>
    <property type="match status" value="1"/>
</dbReference>
<dbReference type="Proteomes" id="UP000077342">
    <property type="component" value="Unassembled WGS sequence"/>
</dbReference>
<dbReference type="PANTHER" id="PTHR46766">
    <property type="entry name" value="GLUTAMINE-RICH PROTEIN 2"/>
    <property type="match status" value="1"/>
</dbReference>
<keyword evidence="5" id="KW-1185">Reference proteome</keyword>
<reference evidence="5" key="1">
    <citation type="submission" date="2016-04" db="EMBL/GenBank/DDBJ databases">
        <authorList>
            <person name="Strapagiel D."/>
            <person name="Borowka P."/>
            <person name="Marciniak B."/>
            <person name="Bakula Z."/>
            <person name="Van Ingen J."/>
            <person name="Safianowska A."/>
            <person name="Dziadek J."/>
            <person name="Jagielski T."/>
        </authorList>
    </citation>
    <scope>NUCLEOTIDE SEQUENCE [LARGE SCALE GENOMIC DNA]</scope>
    <source>
        <strain evidence="5">1010001458</strain>
    </source>
</reference>
<evidence type="ECO:0000259" key="3">
    <source>
        <dbReference type="Pfam" id="PF12484"/>
    </source>
</evidence>
<evidence type="ECO:0000313" key="5">
    <source>
        <dbReference type="Proteomes" id="UP000077342"/>
    </source>
</evidence>
<dbReference type="InterPro" id="IPR000030">
    <property type="entry name" value="PPE_dom"/>
</dbReference>
<evidence type="ECO:0000313" key="4">
    <source>
        <dbReference type="EMBL" id="KZS63417.1"/>
    </source>
</evidence>
<comment type="similarity">
    <text evidence="1">Belongs to the mycobacterial PPE family.</text>
</comment>
<dbReference type="GO" id="GO:0052572">
    <property type="term" value="P:response to host immune response"/>
    <property type="evidence" value="ECO:0007669"/>
    <property type="project" value="TreeGrafter"/>
</dbReference>
<dbReference type="AlphaFoldDB" id="A0A164BEX0"/>
<dbReference type="Gene3D" id="1.20.1260.20">
    <property type="entry name" value="PPE superfamily"/>
    <property type="match status" value="1"/>
</dbReference>
<dbReference type="EMBL" id="LWCI01000099">
    <property type="protein sequence ID" value="KZS63417.1"/>
    <property type="molecule type" value="Genomic_DNA"/>
</dbReference>